<dbReference type="EC" id="2.7.1.161" evidence="3 16"/>
<dbReference type="HAMAP" id="MF_01285">
    <property type="entry name" value="Riboflavin_kinase"/>
    <property type="match status" value="1"/>
</dbReference>
<dbReference type="PATRIC" id="fig|2162.10.peg.51"/>
<feature type="domain" description="Riboflavin kinase" evidence="17">
    <location>
        <begin position="7"/>
        <end position="123"/>
    </location>
</feature>
<keyword evidence="9 16" id="KW-0547">Nucleotide-binding</keyword>
<dbReference type="PANTHER" id="PTHR40706:SF1">
    <property type="entry name" value="RIBOFLAVIN KINASE"/>
    <property type="match status" value="1"/>
</dbReference>
<comment type="caution">
    <text evidence="16">Lacks conserved residue(s) required for the propagation of feature annotation.</text>
</comment>
<dbReference type="Pfam" id="PF01982">
    <property type="entry name" value="CTP-dep_RFKase"/>
    <property type="match status" value="1"/>
</dbReference>
<evidence type="ECO:0000256" key="2">
    <source>
        <dbReference type="ARBA" id="ARBA00006428"/>
    </source>
</evidence>
<dbReference type="AlphaFoldDB" id="A0A089ZDP3"/>
<evidence type="ECO:0000313" key="19">
    <source>
        <dbReference type="EMBL" id="CEA13741.1"/>
    </source>
</evidence>
<reference evidence="19" key="2">
    <citation type="submission" date="2014-08" db="EMBL/GenBank/DDBJ databases">
        <authorList>
            <person name="Wibberg D."/>
        </authorList>
    </citation>
    <scope>NUCLEOTIDE SEQUENCE</scope>
</reference>
<evidence type="ECO:0000256" key="6">
    <source>
        <dbReference type="ARBA" id="ARBA00022643"/>
    </source>
</evidence>
<dbReference type="InterPro" id="IPR023465">
    <property type="entry name" value="Riboflavin_kinase_dom_sf"/>
</dbReference>
<dbReference type="EMBL" id="LN734822">
    <property type="protein sequence ID" value="CEL23709.1"/>
    <property type="molecule type" value="Genomic_DNA"/>
</dbReference>
<evidence type="ECO:0000256" key="7">
    <source>
        <dbReference type="ARBA" id="ARBA00022679"/>
    </source>
</evidence>
<feature type="binding site" evidence="16">
    <location>
        <begin position="105"/>
        <end position="108"/>
    </location>
    <ligand>
        <name>CDP</name>
        <dbReference type="ChEBI" id="CHEBI:58069"/>
    </ligand>
</feature>
<keyword evidence="5 16" id="KW-0285">Flavoprotein</keyword>
<dbReference type="Gene3D" id="2.40.30.30">
    <property type="entry name" value="Riboflavin kinase-like"/>
    <property type="match status" value="1"/>
</dbReference>
<dbReference type="OrthoDB" id="30955at2157"/>
<evidence type="ECO:0000256" key="15">
    <source>
        <dbReference type="ARBA" id="ARBA00047857"/>
    </source>
</evidence>
<reference evidence="18" key="1">
    <citation type="submission" date="2013-12" db="EMBL/GenBank/DDBJ databases">
        <title>The complete genome sequence of Methanobacterium sp. BRM9.</title>
        <authorList>
            <consortium name="Pastoral Greenhouse Gas Research Consortium"/>
            <person name="Kelly W.J."/>
            <person name="Leahy S.C."/>
            <person name="Perry R."/>
            <person name="Li D."/>
            <person name="Altermann E."/>
            <person name="Lambie S.C."/>
            <person name="Attwood G.T."/>
        </authorList>
    </citation>
    <scope>NUCLEOTIDE SEQUENCE [LARGE SCALE GENOMIC DNA]</scope>
    <source>
        <strain evidence="18">BRM9</strain>
    </source>
</reference>
<evidence type="ECO:0000256" key="9">
    <source>
        <dbReference type="ARBA" id="ARBA00022741"/>
    </source>
</evidence>
<dbReference type="EMBL" id="CP006933">
    <property type="protein sequence ID" value="AIS30920.1"/>
    <property type="molecule type" value="Genomic_DNA"/>
</dbReference>
<evidence type="ECO:0000256" key="14">
    <source>
        <dbReference type="ARBA" id="ARBA00033116"/>
    </source>
</evidence>
<name>A0A089ZDP3_METFO</name>
<keyword evidence="8 16" id="KW-0479">Metal-binding</keyword>
<keyword evidence="7 16" id="KW-0808">Transferase</keyword>
<feature type="binding site" evidence="16">
    <location>
        <begin position="10"/>
        <end position="15"/>
    </location>
    <ligand>
        <name>CDP</name>
        <dbReference type="ChEBI" id="CHEBI:58069"/>
    </ligand>
</feature>
<feature type="binding site" evidence="16">
    <location>
        <position position="39"/>
    </location>
    <ligand>
        <name>Mg(2+)</name>
        <dbReference type="ChEBI" id="CHEBI:18420"/>
    </ligand>
</feature>
<evidence type="ECO:0000256" key="13">
    <source>
        <dbReference type="ARBA" id="ARBA00030544"/>
    </source>
</evidence>
<evidence type="ECO:0000256" key="12">
    <source>
        <dbReference type="ARBA" id="ARBA00029789"/>
    </source>
</evidence>
<dbReference type="PANTHER" id="PTHR40706">
    <property type="entry name" value="RIBOFLAVIN KINASE"/>
    <property type="match status" value="1"/>
</dbReference>
<keyword evidence="10 16" id="KW-0418">Kinase</keyword>
<dbReference type="STRING" id="2162.BRM9_0089"/>
<evidence type="ECO:0000313" key="21">
    <source>
        <dbReference type="Proteomes" id="UP000029661"/>
    </source>
</evidence>
<reference evidence="20" key="3">
    <citation type="submission" date="2014-09" db="EMBL/GenBank/DDBJ databases">
        <authorList>
            <person name="Bishop-Lilly K.A."/>
            <person name="Broomall S.M."/>
            <person name="Chain P.S."/>
            <person name="Chertkov O."/>
            <person name="Coyne S.R."/>
            <person name="Daligault H.E."/>
            <person name="Davenport K.W."/>
            <person name="Erkkila T."/>
            <person name="Frey K.G."/>
            <person name="Gibbons H.S."/>
            <person name="Gu W."/>
            <person name="Jaissle J."/>
            <person name="Johnson S.L."/>
            <person name="Koroleva G.I."/>
            <person name="Ladner J.T."/>
            <person name="Lo C.-C."/>
            <person name="Minogue T.D."/>
            <person name="Munk C."/>
            <person name="Palacios G.F."/>
            <person name="Redden C.L."/>
            <person name="Rosenzweig C.N."/>
            <person name="Scholz M.B."/>
            <person name="Teshima H."/>
            <person name="Xu Y."/>
        </authorList>
    </citation>
    <scope>NUCLEOTIDE SEQUENCE</scope>
    <source>
        <strain evidence="20">Mb9</strain>
    </source>
</reference>
<dbReference type="InterPro" id="IPR023470">
    <property type="entry name" value="Riboflavin_kinase_archaeal"/>
</dbReference>
<keyword evidence="6 16" id="KW-0288">FMN</keyword>
<comment type="catalytic activity">
    <reaction evidence="15 16">
        <text>riboflavin + CTP = CDP + FMN + H(+)</text>
        <dbReference type="Rhea" id="RHEA:25021"/>
        <dbReference type="ChEBI" id="CHEBI:15378"/>
        <dbReference type="ChEBI" id="CHEBI:37563"/>
        <dbReference type="ChEBI" id="CHEBI:57986"/>
        <dbReference type="ChEBI" id="CHEBI:58069"/>
        <dbReference type="ChEBI" id="CHEBI:58210"/>
        <dbReference type="EC" id="2.7.1.161"/>
    </reaction>
</comment>
<evidence type="ECO:0000313" key="18">
    <source>
        <dbReference type="EMBL" id="AIS30920.1"/>
    </source>
</evidence>
<evidence type="ECO:0000259" key="17">
    <source>
        <dbReference type="Pfam" id="PF01982"/>
    </source>
</evidence>
<dbReference type="GeneID" id="24791236"/>
<dbReference type="GO" id="GO:0000287">
    <property type="term" value="F:magnesium ion binding"/>
    <property type="evidence" value="ECO:0007669"/>
    <property type="project" value="UniProtKB-UniRule"/>
</dbReference>
<evidence type="ECO:0000256" key="11">
    <source>
        <dbReference type="ARBA" id="ARBA00022842"/>
    </source>
</evidence>
<organism evidence="18 21">
    <name type="scientific">Methanobacterium formicicum</name>
    <dbReference type="NCBI Taxonomy" id="2162"/>
    <lineage>
        <taxon>Archaea</taxon>
        <taxon>Methanobacteriati</taxon>
        <taxon>Methanobacteriota</taxon>
        <taxon>Methanomada group</taxon>
        <taxon>Methanobacteria</taxon>
        <taxon>Methanobacteriales</taxon>
        <taxon>Methanobacteriaceae</taxon>
        <taxon>Methanobacterium</taxon>
    </lineage>
</organism>
<protein>
    <recommendedName>
        <fullName evidence="4 16">Riboflavin kinase</fullName>
        <shortName evidence="16">RFK</shortName>
        <ecNumber evidence="3 16">2.7.1.161</ecNumber>
    </recommendedName>
    <alternativeName>
        <fullName evidence="13 16">CTP-dependent riboflavin kinase</fullName>
    </alternativeName>
    <alternativeName>
        <fullName evidence="14 16">CTP:riboflavin 5'-phosphotransferase</fullName>
    </alternativeName>
    <alternativeName>
        <fullName evidence="12 16">Flavokinase</fullName>
    </alternativeName>
</protein>
<dbReference type="InterPro" id="IPR023602">
    <property type="entry name" value="Riboflavin_kinase_CTP-dep"/>
</dbReference>
<evidence type="ECO:0000256" key="3">
    <source>
        <dbReference type="ARBA" id="ARBA00011987"/>
    </source>
</evidence>
<feature type="binding site" evidence="16">
    <location>
        <position position="100"/>
    </location>
    <ligand>
        <name>FMN</name>
        <dbReference type="ChEBI" id="CHEBI:58210"/>
    </ligand>
</feature>
<dbReference type="KEGG" id="mfc:BRM9_0089"/>
<dbReference type="KEGG" id="mfi:DSM1535_1407"/>
<evidence type="ECO:0000313" key="22">
    <source>
        <dbReference type="Proteomes" id="UP000062768"/>
    </source>
</evidence>
<evidence type="ECO:0000256" key="4">
    <source>
        <dbReference type="ARBA" id="ARBA00017394"/>
    </source>
</evidence>
<sequence>MEIKGKVISGTHKGTYFMSLDVYQDEFREKLKFKPYPGTLNLEISEECAREISKMQDKMGVIEGTDNYGDVKFLPAKLSEVVDGAILFPVRTQHAPEILEFVAQENLRSKLKLNDGDEVILEIN</sequence>
<dbReference type="GO" id="GO:0009398">
    <property type="term" value="P:FMN biosynthetic process"/>
    <property type="evidence" value="ECO:0007669"/>
    <property type="project" value="UniProtKB-UniRule"/>
</dbReference>
<dbReference type="Proteomes" id="UP000062768">
    <property type="component" value="Chromosome I"/>
</dbReference>
<dbReference type="EMBL" id="LN515531">
    <property type="protein sequence ID" value="CEA13741.1"/>
    <property type="molecule type" value="Genomic_DNA"/>
</dbReference>
<comment type="pathway">
    <text evidence="1 16">Cofactor biosynthesis; FMN biosynthesis; FMN from riboflavin (CTP route): step 1/1.</text>
</comment>
<evidence type="ECO:0000256" key="16">
    <source>
        <dbReference type="HAMAP-Rule" id="MF_01285"/>
    </source>
</evidence>
<accession>A0A089ZDP3</accession>
<evidence type="ECO:0000256" key="8">
    <source>
        <dbReference type="ARBA" id="ARBA00022723"/>
    </source>
</evidence>
<dbReference type="GO" id="GO:0000166">
    <property type="term" value="F:nucleotide binding"/>
    <property type="evidence" value="ECO:0007669"/>
    <property type="project" value="UniProtKB-UniRule"/>
</dbReference>
<gene>
    <name evidence="16 18" type="primary">ribK</name>
    <name evidence="18" type="ORF">BRM9_0089</name>
    <name evidence="19" type="ORF">DSM1535_1407</name>
    <name evidence="20" type="ORF">MB9_0052</name>
</gene>
<dbReference type="GO" id="GO:0009231">
    <property type="term" value="P:riboflavin biosynthetic process"/>
    <property type="evidence" value="ECO:0007669"/>
    <property type="project" value="InterPro"/>
</dbReference>
<evidence type="ECO:0000256" key="10">
    <source>
        <dbReference type="ARBA" id="ARBA00022777"/>
    </source>
</evidence>
<feature type="binding site" evidence="16">
    <location>
        <position position="92"/>
    </location>
    <ligand>
        <name>FMN</name>
        <dbReference type="ChEBI" id="CHEBI:58210"/>
    </ligand>
</feature>
<dbReference type="GO" id="GO:0008531">
    <property type="term" value="F:riboflavin kinase activity"/>
    <property type="evidence" value="ECO:0007669"/>
    <property type="project" value="InterPro"/>
</dbReference>
<dbReference type="InterPro" id="IPR039063">
    <property type="entry name" value="RibK_CTP-dep"/>
</dbReference>
<proteinExistence type="inferred from homology"/>
<evidence type="ECO:0000256" key="5">
    <source>
        <dbReference type="ARBA" id="ARBA00022630"/>
    </source>
</evidence>
<comment type="similarity">
    <text evidence="2 16">Belongs to the archaeal riboflavin kinase family.</text>
</comment>
<dbReference type="UniPathway" id="UPA00276">
    <property type="reaction ID" value="UER00929"/>
</dbReference>
<comment type="cofactor">
    <cofactor evidence="16">
        <name>Mg(2+)</name>
        <dbReference type="ChEBI" id="CHEBI:18420"/>
    </cofactor>
    <text evidence="16">Binds 1 Mg(2+) ion per subunit.</text>
</comment>
<dbReference type="SUPFAM" id="SSF82114">
    <property type="entry name" value="Riboflavin kinase-like"/>
    <property type="match status" value="1"/>
</dbReference>
<evidence type="ECO:0000256" key="1">
    <source>
        <dbReference type="ARBA" id="ARBA00005219"/>
    </source>
</evidence>
<dbReference type="RefSeq" id="WP_048073881.1">
    <property type="nucleotide sequence ID" value="NZ_CP006933.1"/>
</dbReference>
<comment type="function">
    <text evidence="16">Catalyzes the CTP-dependent phosphorylation of riboflavin (vitamin B2) to form flavin mononucleotide (FMN).</text>
</comment>
<dbReference type="SMR" id="A0A089ZDP3"/>
<keyword evidence="22" id="KW-1185">Reference proteome</keyword>
<evidence type="ECO:0000313" key="20">
    <source>
        <dbReference type="EMBL" id="CEL23709.1"/>
    </source>
</evidence>
<keyword evidence="11 16" id="KW-0460">Magnesium</keyword>
<dbReference type="Proteomes" id="UP000029661">
    <property type="component" value="Chromosome"/>
</dbReference>
<feature type="binding site" evidence="16">
    <location>
        <position position="41"/>
    </location>
    <ligand>
        <name>Mg(2+)</name>
        <dbReference type="ChEBI" id="CHEBI:18420"/>
    </ligand>
</feature>